<keyword evidence="2" id="KW-0812">Transmembrane</keyword>
<keyword evidence="2" id="KW-0472">Membrane</keyword>
<reference evidence="3" key="1">
    <citation type="submission" date="2022-10" db="EMBL/GenBank/DDBJ databases">
        <title>The complete genomes of actinobacterial strains from the NBC collection.</title>
        <authorList>
            <person name="Joergensen T.S."/>
            <person name="Alvarez Arevalo M."/>
            <person name="Sterndorff E.B."/>
            <person name="Faurdal D."/>
            <person name="Vuksanovic O."/>
            <person name="Mourched A.-S."/>
            <person name="Charusanti P."/>
            <person name="Shaw S."/>
            <person name="Blin K."/>
            <person name="Weber T."/>
        </authorList>
    </citation>
    <scope>NUCLEOTIDE SEQUENCE</scope>
    <source>
        <strain evidence="3">NBC_01393</strain>
    </source>
</reference>
<keyword evidence="2" id="KW-1133">Transmembrane helix</keyword>
<feature type="transmembrane region" description="Helical" evidence="2">
    <location>
        <begin position="106"/>
        <end position="129"/>
    </location>
</feature>
<organism evidence="3">
    <name type="scientific">Streptomyces sp. NBC_01393</name>
    <dbReference type="NCBI Taxonomy" id="2903851"/>
    <lineage>
        <taxon>Bacteria</taxon>
        <taxon>Bacillati</taxon>
        <taxon>Actinomycetota</taxon>
        <taxon>Actinomycetes</taxon>
        <taxon>Kitasatosporales</taxon>
        <taxon>Streptomycetaceae</taxon>
        <taxon>Streptomyces</taxon>
    </lineage>
</organism>
<protein>
    <submittedName>
        <fullName evidence="3">Uncharacterized protein</fullName>
    </submittedName>
</protein>
<feature type="region of interest" description="Disordered" evidence="1">
    <location>
        <begin position="57"/>
        <end position="105"/>
    </location>
</feature>
<dbReference type="AlphaFoldDB" id="A0AAU3HVN8"/>
<gene>
    <name evidence="3" type="ORF">OG699_16820</name>
</gene>
<evidence type="ECO:0000313" key="3">
    <source>
        <dbReference type="EMBL" id="WTZ09510.1"/>
    </source>
</evidence>
<accession>A0AAU3HVN8</accession>
<sequence length="267" mass="27992">MAEYEGVDALMAAITDAELPEGARDDIVFMAEHRSAAADVEVLREQLVVIGDALADSGRSAGPVRASQKPGKSGRSGNYRRAEGPRASGGGRPGGAPKKRSRPSRAMAVGTLAAAAVATLVVGMGWLAATGGSHGMNRNSAASDAKAQDSGGSGLLSAPGYIACSRLIVEGTVTDVVAVPGAEQDRITLDVYHYYKPATGGKKVTFLMDRAVDPRLHRGDEVLIGIQRHASTPDIWTTGEQQIARDRSWIVKALPESRGMRCGTDER</sequence>
<proteinExistence type="predicted"/>
<evidence type="ECO:0000256" key="2">
    <source>
        <dbReference type="SAM" id="Phobius"/>
    </source>
</evidence>
<evidence type="ECO:0000256" key="1">
    <source>
        <dbReference type="SAM" id="MobiDB-lite"/>
    </source>
</evidence>
<dbReference type="EMBL" id="CP109546">
    <property type="protein sequence ID" value="WTZ09510.1"/>
    <property type="molecule type" value="Genomic_DNA"/>
</dbReference>
<name>A0AAU3HVN8_9ACTN</name>